<protein>
    <submittedName>
        <fullName evidence="2">Uncharacterized protein</fullName>
    </submittedName>
</protein>
<organism evidence="2 3">
    <name type="scientific">Lacipirellula limnantheis</name>
    <dbReference type="NCBI Taxonomy" id="2528024"/>
    <lineage>
        <taxon>Bacteria</taxon>
        <taxon>Pseudomonadati</taxon>
        <taxon>Planctomycetota</taxon>
        <taxon>Planctomycetia</taxon>
        <taxon>Pirellulales</taxon>
        <taxon>Lacipirellulaceae</taxon>
        <taxon>Lacipirellula</taxon>
    </lineage>
</organism>
<evidence type="ECO:0000313" key="3">
    <source>
        <dbReference type="Proteomes" id="UP000317909"/>
    </source>
</evidence>
<accession>A0A517TY42</accession>
<evidence type="ECO:0000256" key="1">
    <source>
        <dbReference type="SAM" id="SignalP"/>
    </source>
</evidence>
<gene>
    <name evidence="2" type="ORF">I41_24760</name>
</gene>
<name>A0A517TY42_9BACT</name>
<keyword evidence="3" id="KW-1185">Reference proteome</keyword>
<feature type="signal peptide" evidence="1">
    <location>
        <begin position="1"/>
        <end position="21"/>
    </location>
</feature>
<dbReference type="KEGG" id="llh:I41_24760"/>
<evidence type="ECO:0000313" key="2">
    <source>
        <dbReference type="EMBL" id="QDT73287.1"/>
    </source>
</evidence>
<dbReference type="Proteomes" id="UP000317909">
    <property type="component" value="Chromosome"/>
</dbReference>
<feature type="chain" id="PRO_5022045962" evidence="1">
    <location>
        <begin position="22"/>
        <end position="360"/>
    </location>
</feature>
<dbReference type="RefSeq" id="WP_145432869.1">
    <property type="nucleotide sequence ID" value="NZ_CP036339.1"/>
</dbReference>
<reference evidence="2 3" key="1">
    <citation type="submission" date="2019-02" db="EMBL/GenBank/DDBJ databases">
        <title>Deep-cultivation of Planctomycetes and their phenomic and genomic characterization uncovers novel biology.</title>
        <authorList>
            <person name="Wiegand S."/>
            <person name="Jogler M."/>
            <person name="Boedeker C."/>
            <person name="Pinto D."/>
            <person name="Vollmers J."/>
            <person name="Rivas-Marin E."/>
            <person name="Kohn T."/>
            <person name="Peeters S.H."/>
            <person name="Heuer A."/>
            <person name="Rast P."/>
            <person name="Oberbeckmann S."/>
            <person name="Bunk B."/>
            <person name="Jeske O."/>
            <person name="Meyerdierks A."/>
            <person name="Storesund J.E."/>
            <person name="Kallscheuer N."/>
            <person name="Luecker S."/>
            <person name="Lage O.M."/>
            <person name="Pohl T."/>
            <person name="Merkel B.J."/>
            <person name="Hornburger P."/>
            <person name="Mueller R.-W."/>
            <person name="Bruemmer F."/>
            <person name="Labrenz M."/>
            <person name="Spormann A.M."/>
            <person name="Op den Camp H."/>
            <person name="Overmann J."/>
            <person name="Amann R."/>
            <person name="Jetten M.S.M."/>
            <person name="Mascher T."/>
            <person name="Medema M.H."/>
            <person name="Devos D.P."/>
            <person name="Kaster A.-K."/>
            <person name="Ovreas L."/>
            <person name="Rohde M."/>
            <person name="Galperin M.Y."/>
            <person name="Jogler C."/>
        </authorList>
    </citation>
    <scope>NUCLEOTIDE SEQUENCE [LARGE SCALE GENOMIC DNA]</scope>
    <source>
        <strain evidence="2 3">I41</strain>
    </source>
</reference>
<dbReference type="EMBL" id="CP036339">
    <property type="protein sequence ID" value="QDT73287.1"/>
    <property type="molecule type" value="Genomic_DNA"/>
</dbReference>
<dbReference type="AlphaFoldDB" id="A0A517TY42"/>
<keyword evidence="1" id="KW-0732">Signal</keyword>
<proteinExistence type="predicted"/>
<sequence length="360" mass="38181" precursor="true">MRNFTVLAAICAMTLTGRVSAAPLNLAHVAANAKWVAHLDLDAVRASTVVQRAWEKGTTKHPEAKNRLATVSAMLGMDPTKDIHGITFYGAGYGKAAGVMIIAGEMNSERLLGLAKVIPGRETTKQGDRELHSWRKGAKTVAAIFQSEKLLIIGASADDVGAALQVIDGDAESIAADGPLGGNIPPGTTFLLRADGIAGAKLPCRAPVVKLIDSLRMVTGESEGTSFFRARLEMTNRDATELGLQAVKGWQAQGNLLCPDELGRKFINALRPTAEGETLTLLWNAPADDVWNALQNLEKAIGQKMARRQKHAKAGGCPLCAACESGSCPLCASHDEGCPCDDCQKPQDKTTKSVAPEEDF</sequence>